<organism evidence="2 3">
    <name type="scientific">Brevibacterium senegalense</name>
    <dbReference type="NCBI Taxonomy" id="1033736"/>
    <lineage>
        <taxon>Bacteria</taxon>
        <taxon>Bacillati</taxon>
        <taxon>Actinomycetota</taxon>
        <taxon>Actinomycetes</taxon>
        <taxon>Micrococcales</taxon>
        <taxon>Brevibacteriaceae</taxon>
        <taxon>Brevibacterium</taxon>
    </lineage>
</organism>
<gene>
    <name evidence="2" type="ORF">K8V08_01680</name>
</gene>
<name>A0A921MBS2_9MICO</name>
<dbReference type="EMBL" id="DYUK01000034">
    <property type="protein sequence ID" value="HJG79102.1"/>
    <property type="molecule type" value="Genomic_DNA"/>
</dbReference>
<feature type="non-terminal residue" evidence="2">
    <location>
        <position position="1"/>
    </location>
</feature>
<reference evidence="2" key="2">
    <citation type="submission" date="2021-09" db="EMBL/GenBank/DDBJ databases">
        <authorList>
            <person name="Gilroy R."/>
        </authorList>
    </citation>
    <scope>NUCLEOTIDE SEQUENCE</scope>
    <source>
        <strain evidence="2">ChiGjej5B5-7349</strain>
    </source>
</reference>
<sequence length="62" mass="6690">GVQEGGDDGPGAAEDSDEPRWRPRPHVAAHMMRGLADAQGWLVLPPHPVTAGERIPFLPLEE</sequence>
<evidence type="ECO:0000313" key="3">
    <source>
        <dbReference type="Proteomes" id="UP000784435"/>
    </source>
</evidence>
<evidence type="ECO:0000256" key="1">
    <source>
        <dbReference type="SAM" id="MobiDB-lite"/>
    </source>
</evidence>
<dbReference type="AlphaFoldDB" id="A0A921MBS2"/>
<evidence type="ECO:0000313" key="2">
    <source>
        <dbReference type="EMBL" id="HJG79102.1"/>
    </source>
</evidence>
<protein>
    <submittedName>
        <fullName evidence="2">Uncharacterized protein</fullName>
    </submittedName>
</protein>
<comment type="caution">
    <text evidence="2">The sequence shown here is derived from an EMBL/GenBank/DDBJ whole genome shotgun (WGS) entry which is preliminary data.</text>
</comment>
<proteinExistence type="predicted"/>
<reference evidence="2" key="1">
    <citation type="journal article" date="2021" name="PeerJ">
        <title>Extensive microbial diversity within the chicken gut microbiome revealed by metagenomics and culture.</title>
        <authorList>
            <person name="Gilroy R."/>
            <person name="Ravi A."/>
            <person name="Getino M."/>
            <person name="Pursley I."/>
            <person name="Horton D.L."/>
            <person name="Alikhan N.F."/>
            <person name="Baker D."/>
            <person name="Gharbi K."/>
            <person name="Hall N."/>
            <person name="Watson M."/>
            <person name="Adriaenssens E.M."/>
            <person name="Foster-Nyarko E."/>
            <person name="Jarju S."/>
            <person name="Secka A."/>
            <person name="Antonio M."/>
            <person name="Oren A."/>
            <person name="Chaudhuri R.R."/>
            <person name="La Ragione R."/>
            <person name="Hildebrand F."/>
            <person name="Pallen M.J."/>
        </authorList>
    </citation>
    <scope>NUCLEOTIDE SEQUENCE</scope>
    <source>
        <strain evidence="2">ChiGjej5B5-7349</strain>
    </source>
</reference>
<accession>A0A921MBS2</accession>
<dbReference type="Proteomes" id="UP000784435">
    <property type="component" value="Unassembled WGS sequence"/>
</dbReference>
<feature type="region of interest" description="Disordered" evidence="1">
    <location>
        <begin position="1"/>
        <end position="24"/>
    </location>
</feature>